<sequence length="121" mass="14119">MFRLRTIVKAVFLFKFECKNNNLLLINGGRCFYSAFTLKLLIIDLFVQQMTFGAQRSSRSFSTFQALSHVSSTLWKVDELRFSFSPYQGSGLVLIKFFILFPHLCCPYLTLYHKNIDCLRP</sequence>
<dbReference type="EMBL" id="JAHRIP010001977">
    <property type="protein sequence ID" value="MEQ2280671.1"/>
    <property type="molecule type" value="Genomic_DNA"/>
</dbReference>
<comment type="caution">
    <text evidence="1">The sequence shown here is derived from an EMBL/GenBank/DDBJ whole genome shotgun (WGS) entry which is preliminary data.</text>
</comment>
<protein>
    <submittedName>
        <fullName evidence="1">Uncharacterized protein</fullName>
    </submittedName>
</protein>
<organism evidence="1 2">
    <name type="scientific">Ameca splendens</name>
    <dbReference type="NCBI Taxonomy" id="208324"/>
    <lineage>
        <taxon>Eukaryota</taxon>
        <taxon>Metazoa</taxon>
        <taxon>Chordata</taxon>
        <taxon>Craniata</taxon>
        <taxon>Vertebrata</taxon>
        <taxon>Euteleostomi</taxon>
        <taxon>Actinopterygii</taxon>
        <taxon>Neopterygii</taxon>
        <taxon>Teleostei</taxon>
        <taxon>Neoteleostei</taxon>
        <taxon>Acanthomorphata</taxon>
        <taxon>Ovalentaria</taxon>
        <taxon>Atherinomorphae</taxon>
        <taxon>Cyprinodontiformes</taxon>
        <taxon>Goodeidae</taxon>
        <taxon>Ameca</taxon>
    </lineage>
</organism>
<keyword evidence="2" id="KW-1185">Reference proteome</keyword>
<dbReference type="Proteomes" id="UP001469553">
    <property type="component" value="Unassembled WGS sequence"/>
</dbReference>
<accession>A0ABV0XGS7</accession>
<gene>
    <name evidence="1" type="ORF">AMECASPLE_022289</name>
</gene>
<name>A0ABV0XGS7_9TELE</name>
<reference evidence="1 2" key="1">
    <citation type="submission" date="2021-06" db="EMBL/GenBank/DDBJ databases">
        <authorList>
            <person name="Palmer J.M."/>
        </authorList>
    </citation>
    <scope>NUCLEOTIDE SEQUENCE [LARGE SCALE GENOMIC DNA]</scope>
    <source>
        <strain evidence="1 2">AS_MEX2019</strain>
        <tissue evidence="1">Muscle</tissue>
    </source>
</reference>
<proteinExistence type="predicted"/>
<evidence type="ECO:0000313" key="2">
    <source>
        <dbReference type="Proteomes" id="UP001469553"/>
    </source>
</evidence>
<evidence type="ECO:0000313" key="1">
    <source>
        <dbReference type="EMBL" id="MEQ2280671.1"/>
    </source>
</evidence>